<evidence type="ECO:0000256" key="8">
    <source>
        <dbReference type="ARBA" id="ARBA00047690"/>
    </source>
</evidence>
<evidence type="ECO:0000313" key="11">
    <source>
        <dbReference type="Proteomes" id="UP000002945"/>
    </source>
</evidence>
<dbReference type="CDD" id="cd13957">
    <property type="entry name" value="PT_UbiA_Cox10"/>
    <property type="match status" value="1"/>
</dbReference>
<feature type="transmembrane region" description="Helical" evidence="9">
    <location>
        <begin position="47"/>
        <end position="64"/>
    </location>
</feature>
<dbReference type="GO" id="GO:0008495">
    <property type="term" value="F:protoheme IX farnesyltransferase activity"/>
    <property type="evidence" value="ECO:0007669"/>
    <property type="project" value="UniProtKB-UniRule"/>
</dbReference>
<dbReference type="STRING" id="391587.KAOT1_19777"/>
<feature type="transmembrane region" description="Helical" evidence="9">
    <location>
        <begin position="299"/>
        <end position="318"/>
    </location>
</feature>
<feature type="transmembrane region" description="Helical" evidence="9">
    <location>
        <begin position="169"/>
        <end position="192"/>
    </location>
</feature>
<evidence type="ECO:0000256" key="4">
    <source>
        <dbReference type="ARBA" id="ARBA00022692"/>
    </source>
</evidence>
<keyword evidence="5 9" id="KW-1133">Transmembrane helix</keyword>
<dbReference type="UniPathway" id="UPA00834">
    <property type="reaction ID" value="UER00712"/>
</dbReference>
<dbReference type="GO" id="GO:0048034">
    <property type="term" value="P:heme O biosynthetic process"/>
    <property type="evidence" value="ECO:0007669"/>
    <property type="project" value="UniProtKB-UniRule"/>
</dbReference>
<dbReference type="PANTHER" id="PTHR43448:SF2">
    <property type="entry name" value="PROTOHEME IX FARNESYLTRANSFERASE, MITOCHONDRIAL"/>
    <property type="match status" value="1"/>
</dbReference>
<feature type="transmembrane region" description="Helical" evidence="9">
    <location>
        <begin position="267"/>
        <end position="287"/>
    </location>
</feature>
<keyword evidence="4 9" id="KW-0812">Transmembrane</keyword>
<dbReference type="HOGENOM" id="CLU_029631_3_2_10"/>
<comment type="catalytic activity">
    <reaction evidence="8 9">
        <text>heme b + (2E,6E)-farnesyl diphosphate + H2O = Fe(II)-heme o + diphosphate</text>
        <dbReference type="Rhea" id="RHEA:28070"/>
        <dbReference type="ChEBI" id="CHEBI:15377"/>
        <dbReference type="ChEBI" id="CHEBI:33019"/>
        <dbReference type="ChEBI" id="CHEBI:60344"/>
        <dbReference type="ChEBI" id="CHEBI:60530"/>
        <dbReference type="ChEBI" id="CHEBI:175763"/>
        <dbReference type="EC" id="2.5.1.141"/>
    </reaction>
</comment>
<comment type="subcellular location">
    <subcellularLocation>
        <location evidence="9">Cell membrane</location>
        <topology evidence="9">Multi-pass membrane protein</topology>
    </subcellularLocation>
    <subcellularLocation>
        <location evidence="1">Membrane</location>
        <topology evidence="1">Multi-pass membrane protein</topology>
    </subcellularLocation>
</comment>
<proteinExistence type="inferred from homology"/>
<keyword evidence="11" id="KW-1185">Reference proteome</keyword>
<name>A9DPH4_9FLAO</name>
<gene>
    <name evidence="9" type="primary">ctaB</name>
    <name evidence="10" type="ORF">KAOT1_19777</name>
</gene>
<organism evidence="10 11">
    <name type="scientific">Kordia algicida OT-1</name>
    <dbReference type="NCBI Taxonomy" id="391587"/>
    <lineage>
        <taxon>Bacteria</taxon>
        <taxon>Pseudomonadati</taxon>
        <taxon>Bacteroidota</taxon>
        <taxon>Flavobacteriia</taxon>
        <taxon>Flavobacteriales</taxon>
        <taxon>Flavobacteriaceae</taxon>
        <taxon>Kordia</taxon>
    </lineage>
</organism>
<feature type="transmembrane region" description="Helical" evidence="9">
    <location>
        <begin position="70"/>
        <end position="96"/>
    </location>
</feature>
<keyword evidence="6 9" id="KW-0350">Heme biosynthesis</keyword>
<dbReference type="eggNOG" id="COG0109">
    <property type="taxonomic scope" value="Bacteria"/>
</dbReference>
<keyword evidence="3 9" id="KW-0808">Transferase</keyword>
<dbReference type="AlphaFoldDB" id="A9DPH4"/>
<dbReference type="InterPro" id="IPR000537">
    <property type="entry name" value="UbiA_prenyltransferase"/>
</dbReference>
<evidence type="ECO:0000313" key="10">
    <source>
        <dbReference type="EMBL" id="EDP97436.1"/>
    </source>
</evidence>
<dbReference type="HAMAP" id="MF_00154">
    <property type="entry name" value="CyoE_CtaB"/>
    <property type="match status" value="1"/>
</dbReference>
<dbReference type="PROSITE" id="PS00943">
    <property type="entry name" value="UBIA"/>
    <property type="match status" value="1"/>
</dbReference>
<dbReference type="InterPro" id="IPR006369">
    <property type="entry name" value="Protohaem_IX_farnesylTrfase"/>
</dbReference>
<evidence type="ECO:0000256" key="7">
    <source>
        <dbReference type="ARBA" id="ARBA00023136"/>
    </source>
</evidence>
<feature type="transmembrane region" description="Helical" evidence="9">
    <location>
        <begin position="117"/>
        <end position="138"/>
    </location>
</feature>
<feature type="transmembrane region" description="Helical" evidence="9">
    <location>
        <begin position="144"/>
        <end position="162"/>
    </location>
</feature>
<comment type="pathway">
    <text evidence="9">Porphyrin-containing compound metabolism; heme O biosynthesis; heme O from protoheme: step 1/1.</text>
</comment>
<comment type="similarity">
    <text evidence="9">Belongs to the UbiA prenyltransferase family. Protoheme IX farnesyltransferase subfamily.</text>
</comment>
<sequence>MKIIAYNVFVGYLCRNLARLMKTALNTLKKTYTFASIIEDFKQLTKVGLALSVVFSSLAGYLLAVGADGFSFNVLALLALGGYFMVGASNAFNQIIEKDLDAKMDRTKDRPVASGRMSVTTAFIIASVFTVAGIAILYTINPKTAMFGAISIFLYTCVYTPLKTITPLAVFVGALPGAIPFMLGWVAATGSFGIEPGILFMIQFFWQFPHFWAIGWFLFDDYKKGGFFMLPTGKKNKATALQIIMYTVWLILISIFPVSGLTGELKLSIVAAILVFLSGIGLLYYGIRLYRNMDNKSAKALMLASVGYITLMQIIYVVDKFLQ</sequence>
<comment type="function">
    <text evidence="9">Converts heme B (protoheme IX) to heme O by substitution of the vinyl group on carbon 2 of heme B porphyrin ring with a hydroxyethyl farnesyl side group.</text>
</comment>
<accession>A9DPH4</accession>
<evidence type="ECO:0000256" key="5">
    <source>
        <dbReference type="ARBA" id="ARBA00022989"/>
    </source>
</evidence>
<dbReference type="Proteomes" id="UP000002945">
    <property type="component" value="Unassembled WGS sequence"/>
</dbReference>
<feature type="transmembrane region" description="Helical" evidence="9">
    <location>
        <begin position="198"/>
        <end position="219"/>
    </location>
</feature>
<dbReference type="Gene3D" id="1.10.357.140">
    <property type="entry name" value="UbiA prenyltransferase"/>
    <property type="match status" value="1"/>
</dbReference>
<comment type="caution">
    <text evidence="10">The sequence shown here is derived from an EMBL/GenBank/DDBJ whole genome shotgun (WGS) entry which is preliminary data.</text>
</comment>
<dbReference type="InterPro" id="IPR044878">
    <property type="entry name" value="UbiA_sf"/>
</dbReference>
<dbReference type="GO" id="GO:0006784">
    <property type="term" value="P:heme A biosynthetic process"/>
    <property type="evidence" value="ECO:0007669"/>
    <property type="project" value="TreeGrafter"/>
</dbReference>
<evidence type="ECO:0000256" key="3">
    <source>
        <dbReference type="ARBA" id="ARBA00022679"/>
    </source>
</evidence>
<dbReference type="NCBIfam" id="TIGR01473">
    <property type="entry name" value="cyoE_ctaB"/>
    <property type="match status" value="1"/>
</dbReference>
<dbReference type="Pfam" id="PF01040">
    <property type="entry name" value="UbiA"/>
    <property type="match status" value="1"/>
</dbReference>
<evidence type="ECO:0000256" key="6">
    <source>
        <dbReference type="ARBA" id="ARBA00023133"/>
    </source>
</evidence>
<dbReference type="GO" id="GO:0005886">
    <property type="term" value="C:plasma membrane"/>
    <property type="evidence" value="ECO:0007669"/>
    <property type="project" value="UniProtKB-SubCell"/>
</dbReference>
<evidence type="ECO:0000256" key="2">
    <source>
        <dbReference type="ARBA" id="ARBA00022475"/>
    </source>
</evidence>
<protein>
    <recommendedName>
        <fullName evidence="9">Protoheme IX farnesyltransferase</fullName>
        <ecNumber evidence="9">2.5.1.141</ecNumber>
    </recommendedName>
    <alternativeName>
        <fullName evidence="9">Heme B farnesyltransferase</fullName>
    </alternativeName>
    <alternativeName>
        <fullName evidence="9">Heme O synthase</fullName>
    </alternativeName>
</protein>
<reference evidence="10 11" key="1">
    <citation type="journal article" date="2011" name="J. Bacteriol.">
        <title>Genome sequence of the algicidal bacterium Kordia algicida OT-1.</title>
        <authorList>
            <person name="Lee H.S."/>
            <person name="Kang S.G."/>
            <person name="Kwon K.K."/>
            <person name="Lee J.H."/>
            <person name="Kim S.J."/>
        </authorList>
    </citation>
    <scope>NUCLEOTIDE SEQUENCE [LARGE SCALE GENOMIC DNA]</scope>
    <source>
        <strain evidence="10 11">OT-1</strain>
    </source>
</reference>
<keyword evidence="7 9" id="KW-0472">Membrane</keyword>
<evidence type="ECO:0000256" key="9">
    <source>
        <dbReference type="HAMAP-Rule" id="MF_00154"/>
    </source>
</evidence>
<comment type="miscellaneous">
    <text evidence="9">Carbon 2 of the heme B porphyrin ring is defined according to the Fischer nomenclature.</text>
</comment>
<dbReference type="InterPro" id="IPR030470">
    <property type="entry name" value="UbiA_prenylTrfase_CS"/>
</dbReference>
<keyword evidence="2 9" id="KW-1003">Cell membrane</keyword>
<dbReference type="EMBL" id="ABIB01000002">
    <property type="protein sequence ID" value="EDP97436.1"/>
    <property type="molecule type" value="Genomic_DNA"/>
</dbReference>
<feature type="transmembrane region" description="Helical" evidence="9">
    <location>
        <begin position="240"/>
        <end position="261"/>
    </location>
</feature>
<evidence type="ECO:0000256" key="1">
    <source>
        <dbReference type="ARBA" id="ARBA00004141"/>
    </source>
</evidence>
<dbReference type="PANTHER" id="PTHR43448">
    <property type="entry name" value="PROTOHEME IX FARNESYLTRANSFERASE, MITOCHONDRIAL"/>
    <property type="match status" value="1"/>
</dbReference>
<dbReference type="EC" id="2.5.1.141" evidence="9"/>